<keyword evidence="7" id="KW-0677">Repeat</keyword>
<evidence type="ECO:0000256" key="10">
    <source>
        <dbReference type="ARBA" id="ARBA00023157"/>
    </source>
</evidence>
<dbReference type="PROSITE" id="PS50292">
    <property type="entry name" value="PEROXIDASE_3"/>
    <property type="match status" value="1"/>
</dbReference>
<keyword evidence="6 18" id="KW-0732">Signal</keyword>
<dbReference type="PROSITE" id="PS50835">
    <property type="entry name" value="IG_LIKE"/>
    <property type="match status" value="2"/>
</dbReference>
<dbReference type="SUPFAM" id="SSF48726">
    <property type="entry name" value="Immunoglobulin"/>
    <property type="match status" value="2"/>
</dbReference>
<feature type="signal peptide" evidence="18">
    <location>
        <begin position="1"/>
        <end position="20"/>
    </location>
</feature>
<feature type="domain" description="Ig-like" evidence="19">
    <location>
        <begin position="382"/>
        <end position="464"/>
    </location>
</feature>
<keyword evidence="4 17" id="KW-0349">Heme</keyword>
<evidence type="ECO:0000256" key="9">
    <source>
        <dbReference type="ARBA" id="ARBA00023004"/>
    </source>
</evidence>
<evidence type="ECO:0000256" key="7">
    <source>
        <dbReference type="ARBA" id="ARBA00022737"/>
    </source>
</evidence>
<evidence type="ECO:0000259" key="19">
    <source>
        <dbReference type="PROSITE" id="PS50835"/>
    </source>
</evidence>
<dbReference type="GO" id="GO:0004601">
    <property type="term" value="F:peroxidase activity"/>
    <property type="evidence" value="ECO:0007669"/>
    <property type="project" value="UniProtKB-KW"/>
</dbReference>
<evidence type="ECO:0000256" key="12">
    <source>
        <dbReference type="ARBA" id="ARBA00047610"/>
    </source>
</evidence>
<reference evidence="20 21" key="1">
    <citation type="journal article" date="2018" name="Gigascience">
        <title>Genomes of trombidid mites reveal novel predicted allergens and laterally-transferred genes associated with secondary metabolism.</title>
        <authorList>
            <person name="Dong X."/>
            <person name="Chaisiri K."/>
            <person name="Xia D."/>
            <person name="Armstrong S.D."/>
            <person name="Fang Y."/>
            <person name="Donnelly M.J."/>
            <person name="Kadowaki T."/>
            <person name="McGarry J.W."/>
            <person name="Darby A.C."/>
            <person name="Makepeace B.L."/>
        </authorList>
    </citation>
    <scope>NUCLEOTIDE SEQUENCE [LARGE SCALE GENOMIC DNA]</scope>
    <source>
        <strain evidence="20">UoL-WK</strain>
    </source>
</reference>
<dbReference type="SUPFAM" id="SSF48113">
    <property type="entry name" value="Heme-dependent peroxidases"/>
    <property type="match status" value="1"/>
</dbReference>
<dbReference type="Proteomes" id="UP000285301">
    <property type="component" value="Unassembled WGS sequence"/>
</dbReference>
<dbReference type="Pfam" id="PF03098">
    <property type="entry name" value="An_peroxidase"/>
    <property type="match status" value="1"/>
</dbReference>
<evidence type="ECO:0000313" key="20">
    <source>
        <dbReference type="EMBL" id="RWS06747.1"/>
    </source>
</evidence>
<evidence type="ECO:0000256" key="2">
    <source>
        <dbReference type="ARBA" id="ARBA00022559"/>
    </source>
</evidence>
<comment type="catalytic activity">
    <reaction evidence="14">
        <text>L-tyrosyl-[protein] + bromide + H2O2 + H(+) = 3-bromo-L-tyrosyl-[protein] + 2 H2O</text>
        <dbReference type="Rhea" id="RHEA:69360"/>
        <dbReference type="Rhea" id="RHEA-COMP:10136"/>
        <dbReference type="Rhea" id="RHEA-COMP:17686"/>
        <dbReference type="ChEBI" id="CHEBI:15377"/>
        <dbReference type="ChEBI" id="CHEBI:15378"/>
        <dbReference type="ChEBI" id="CHEBI:15858"/>
        <dbReference type="ChEBI" id="CHEBI:16240"/>
        <dbReference type="ChEBI" id="CHEBI:46858"/>
        <dbReference type="ChEBI" id="CHEBI:183512"/>
    </reaction>
    <physiologicalReaction direction="left-to-right" evidence="14">
        <dbReference type="Rhea" id="RHEA:69361"/>
    </physiologicalReaction>
</comment>
<evidence type="ECO:0000256" key="3">
    <source>
        <dbReference type="ARBA" id="ARBA00022614"/>
    </source>
</evidence>
<dbReference type="Pfam" id="PF13927">
    <property type="entry name" value="Ig_3"/>
    <property type="match status" value="2"/>
</dbReference>
<accession>A0A3S3P7A4</accession>
<keyword evidence="8" id="KW-0560">Oxidoreductase</keyword>
<evidence type="ECO:0000256" key="17">
    <source>
        <dbReference type="PIRSR" id="PIRSR619791-2"/>
    </source>
</evidence>
<dbReference type="STRING" id="1965070.A0A3S3P7A4"/>
<name>A0A3S3P7A4_9ACAR</name>
<evidence type="ECO:0000256" key="11">
    <source>
        <dbReference type="ARBA" id="ARBA00047544"/>
    </source>
</evidence>
<dbReference type="SMART" id="SM00409">
    <property type="entry name" value="IG"/>
    <property type="match status" value="2"/>
</dbReference>
<dbReference type="Pfam" id="PF13855">
    <property type="entry name" value="LRR_8"/>
    <property type="match status" value="2"/>
</dbReference>
<evidence type="ECO:0000256" key="8">
    <source>
        <dbReference type="ARBA" id="ARBA00023002"/>
    </source>
</evidence>
<dbReference type="PANTHER" id="PTHR11475:SF58">
    <property type="entry name" value="PEROXIDASIN"/>
    <property type="match status" value="1"/>
</dbReference>
<dbReference type="Gene3D" id="2.60.40.10">
    <property type="entry name" value="Immunoglobulins"/>
    <property type="match status" value="3"/>
</dbReference>
<evidence type="ECO:0000313" key="21">
    <source>
        <dbReference type="Proteomes" id="UP000285301"/>
    </source>
</evidence>
<dbReference type="InterPro" id="IPR036179">
    <property type="entry name" value="Ig-like_dom_sf"/>
</dbReference>
<evidence type="ECO:0000256" key="16">
    <source>
        <dbReference type="ARBA" id="ARBA00061342"/>
    </source>
</evidence>
<dbReference type="GO" id="GO:0020037">
    <property type="term" value="F:heme binding"/>
    <property type="evidence" value="ECO:0007669"/>
    <property type="project" value="InterPro"/>
</dbReference>
<evidence type="ECO:0000256" key="4">
    <source>
        <dbReference type="ARBA" id="ARBA00022617"/>
    </source>
</evidence>
<comment type="catalytic activity">
    <reaction evidence="13">
        <text>L-lysyl-[collagen] + L-methionyl-[collagen] + hypobromite = [collagen]-L-lysyl-N-S-L-methionyl-[collagen] + bromide + H2O + H(+)</text>
        <dbReference type="Rhea" id="RHEA:66024"/>
        <dbReference type="Rhea" id="RHEA-COMP:12751"/>
        <dbReference type="Rhea" id="RHEA-COMP:16949"/>
        <dbReference type="Rhea" id="RHEA-COMP:16951"/>
        <dbReference type="ChEBI" id="CHEBI:15377"/>
        <dbReference type="ChEBI" id="CHEBI:15378"/>
        <dbReference type="ChEBI" id="CHEBI:15858"/>
        <dbReference type="ChEBI" id="CHEBI:16044"/>
        <dbReference type="ChEBI" id="CHEBI:29250"/>
        <dbReference type="ChEBI" id="CHEBI:29969"/>
        <dbReference type="ChEBI" id="CHEBI:166867"/>
    </reaction>
    <physiologicalReaction direction="left-to-right" evidence="13">
        <dbReference type="Rhea" id="RHEA:66025"/>
    </physiologicalReaction>
</comment>
<dbReference type="InterPro" id="IPR013783">
    <property type="entry name" value="Ig-like_fold"/>
</dbReference>
<dbReference type="FunFam" id="3.80.10.10:FF:000082">
    <property type="entry name" value="Leucine-rich repeat-containing 24"/>
    <property type="match status" value="1"/>
</dbReference>
<evidence type="ECO:0000256" key="6">
    <source>
        <dbReference type="ARBA" id="ARBA00022729"/>
    </source>
</evidence>
<keyword evidence="5 17" id="KW-0479">Metal-binding</keyword>
<dbReference type="InterPro" id="IPR003598">
    <property type="entry name" value="Ig_sub2"/>
</dbReference>
<dbReference type="GO" id="GO:0006979">
    <property type="term" value="P:response to oxidative stress"/>
    <property type="evidence" value="ECO:0007669"/>
    <property type="project" value="InterPro"/>
</dbReference>
<dbReference type="InterPro" id="IPR007110">
    <property type="entry name" value="Ig-like_dom"/>
</dbReference>
<keyword evidence="21" id="KW-1185">Reference proteome</keyword>
<evidence type="ECO:0000256" key="15">
    <source>
        <dbReference type="ARBA" id="ARBA00049501"/>
    </source>
</evidence>
<feature type="binding site" description="axial binding residue" evidence="17">
    <location>
        <position position="958"/>
    </location>
    <ligand>
        <name>heme b</name>
        <dbReference type="ChEBI" id="CHEBI:60344"/>
    </ligand>
    <ligandPart>
        <name>Fe</name>
        <dbReference type="ChEBI" id="CHEBI:18248"/>
    </ligandPart>
</feature>
<dbReference type="GO" id="GO:0046872">
    <property type="term" value="F:metal ion binding"/>
    <property type="evidence" value="ECO:0007669"/>
    <property type="project" value="UniProtKB-KW"/>
</dbReference>
<evidence type="ECO:0000256" key="13">
    <source>
        <dbReference type="ARBA" id="ARBA00048396"/>
    </source>
</evidence>
<dbReference type="InterPro" id="IPR001611">
    <property type="entry name" value="Leu-rich_rpt"/>
</dbReference>
<proteinExistence type="inferred from homology"/>
<dbReference type="Gene3D" id="3.80.10.10">
    <property type="entry name" value="Ribonuclease Inhibitor"/>
    <property type="match status" value="1"/>
</dbReference>
<keyword evidence="9 17" id="KW-0408">Iron</keyword>
<dbReference type="PANTHER" id="PTHR11475">
    <property type="entry name" value="OXIDASE/PEROXIDASE"/>
    <property type="match status" value="1"/>
</dbReference>
<comment type="catalytic activity">
    <reaction evidence="11">
        <text>bromide + H2O2 = hypobromite + H2O</text>
        <dbReference type="Rhea" id="RHEA:66016"/>
        <dbReference type="ChEBI" id="CHEBI:15377"/>
        <dbReference type="ChEBI" id="CHEBI:15858"/>
        <dbReference type="ChEBI" id="CHEBI:16240"/>
        <dbReference type="ChEBI" id="CHEBI:29250"/>
    </reaction>
    <physiologicalReaction direction="left-to-right" evidence="11">
        <dbReference type="Rhea" id="RHEA:66017"/>
    </physiologicalReaction>
</comment>
<evidence type="ECO:0000256" key="18">
    <source>
        <dbReference type="SAM" id="SignalP"/>
    </source>
</evidence>
<dbReference type="EMBL" id="NCKU01003903">
    <property type="protein sequence ID" value="RWS06747.1"/>
    <property type="molecule type" value="Genomic_DNA"/>
</dbReference>
<dbReference type="InterPro" id="IPR003591">
    <property type="entry name" value="Leu-rich_rpt_typical-subtyp"/>
</dbReference>
<evidence type="ECO:0000256" key="1">
    <source>
        <dbReference type="ARBA" id="ARBA00001970"/>
    </source>
</evidence>
<comment type="similarity">
    <text evidence="16">Belongs to the peroxidase family. XPO subfamily.</text>
</comment>
<dbReference type="AlphaFoldDB" id="A0A3S3P7A4"/>
<dbReference type="SMART" id="SM00408">
    <property type="entry name" value="IGc2"/>
    <property type="match status" value="2"/>
</dbReference>
<gene>
    <name evidence="20" type="ORF">B4U79_15776</name>
</gene>
<dbReference type="SMART" id="SM00369">
    <property type="entry name" value="LRR_TYP"/>
    <property type="match status" value="5"/>
</dbReference>
<dbReference type="GO" id="GO:0005615">
    <property type="term" value="C:extracellular space"/>
    <property type="evidence" value="ECO:0007669"/>
    <property type="project" value="TreeGrafter"/>
</dbReference>
<comment type="catalytic activity">
    <reaction evidence="15">
        <text>hypobromite + L-tyrosyl-[protein] + H(+) = 3-bromo-L-tyrosyl-[protein] + H2O</text>
        <dbReference type="Rhea" id="RHEA:69356"/>
        <dbReference type="Rhea" id="RHEA-COMP:10136"/>
        <dbReference type="Rhea" id="RHEA-COMP:17686"/>
        <dbReference type="ChEBI" id="CHEBI:15377"/>
        <dbReference type="ChEBI" id="CHEBI:15378"/>
        <dbReference type="ChEBI" id="CHEBI:29250"/>
        <dbReference type="ChEBI" id="CHEBI:46858"/>
        <dbReference type="ChEBI" id="CHEBI:183512"/>
    </reaction>
    <physiologicalReaction direction="left-to-right" evidence="15">
        <dbReference type="Rhea" id="RHEA:69357"/>
    </physiologicalReaction>
</comment>
<evidence type="ECO:0000256" key="14">
    <source>
        <dbReference type="ARBA" id="ARBA00048887"/>
    </source>
</evidence>
<comment type="cofactor">
    <cofactor evidence="1">
        <name>heme b</name>
        <dbReference type="ChEBI" id="CHEBI:60344"/>
    </cofactor>
</comment>
<evidence type="ECO:0000256" key="5">
    <source>
        <dbReference type="ARBA" id="ARBA00022723"/>
    </source>
</evidence>
<keyword evidence="3" id="KW-0433">Leucine-rich repeat</keyword>
<keyword evidence="10" id="KW-1015">Disulfide bond</keyword>
<dbReference type="PRINTS" id="PR00457">
    <property type="entry name" value="ANPEROXIDASE"/>
</dbReference>
<feature type="domain" description="Ig-like" evidence="19">
    <location>
        <begin position="232"/>
        <end position="377"/>
    </location>
</feature>
<dbReference type="PROSITE" id="PS51450">
    <property type="entry name" value="LRR"/>
    <property type="match status" value="2"/>
</dbReference>
<feature type="chain" id="PRO_5018737901" evidence="18">
    <location>
        <begin position="21"/>
        <end position="1227"/>
    </location>
</feature>
<dbReference type="FunFam" id="1.10.640.10:FF:000001">
    <property type="entry name" value="Peroxidasin homolog"/>
    <property type="match status" value="1"/>
</dbReference>
<organism evidence="20 21">
    <name type="scientific">Dinothrombium tinctorium</name>
    <dbReference type="NCBI Taxonomy" id="1965070"/>
    <lineage>
        <taxon>Eukaryota</taxon>
        <taxon>Metazoa</taxon>
        <taxon>Ecdysozoa</taxon>
        <taxon>Arthropoda</taxon>
        <taxon>Chelicerata</taxon>
        <taxon>Arachnida</taxon>
        <taxon>Acari</taxon>
        <taxon>Acariformes</taxon>
        <taxon>Trombidiformes</taxon>
        <taxon>Prostigmata</taxon>
        <taxon>Anystina</taxon>
        <taxon>Parasitengona</taxon>
        <taxon>Trombidioidea</taxon>
        <taxon>Trombidiidae</taxon>
        <taxon>Dinothrombium</taxon>
    </lineage>
</organism>
<dbReference type="InterPro" id="IPR019791">
    <property type="entry name" value="Haem_peroxidase_animal"/>
</dbReference>
<dbReference type="InterPro" id="IPR037120">
    <property type="entry name" value="Haem_peroxidase_sf_animal"/>
</dbReference>
<dbReference type="Gene3D" id="1.10.640.10">
    <property type="entry name" value="Haem peroxidase domain superfamily, animal type"/>
    <property type="match status" value="1"/>
</dbReference>
<comment type="caution">
    <text evidence="20">The sequence shown here is derived from an EMBL/GenBank/DDBJ whole genome shotgun (WGS) entry which is preliminary data.</text>
</comment>
<dbReference type="InterPro" id="IPR003599">
    <property type="entry name" value="Ig_sub"/>
</dbReference>
<sequence>MRLYAFFFYLLCAIAVKVQTLSFCPPRCTCDRSTVRCVRLRLNKVPRVPPETEILDLRHNKIKELTEKQFIGLPHLNTLLISNNEINSIHENAFDELDKLEYLYLFKNRLKRISSRVFHDLRLLKHLYLHGNEIEEIEPKSFRDLYSLKRLFLQENRLKTLPENVDLKGKRKFRKLKLDLNPIVCDCNLHWMLGSILNRRNIQVSGKCIEPIELVGREISSLTANDITCMKPKIIEEPESMQIVADEKKQIYLQCKANGFPSPTIEWYHNQKKIDSLLAAQQSNQYQLLNNNSTLMIDPVNEDSQGSKVTIDCLKDRLNGQRVTWKLKNRKTVKMITEEDERYKILSNGSLRLRNAMPIDSGFYICDAANEKMIELIVNVPPVLVEVPNTIVEVKAGQPLKLFCQANGVPKPKIRWFDVDRHKNLTIGEKFGISRVDAIDEGNYECIAENDFGSAVKSFRVKVTGGNIDANSLEANRPFFSDFDVVEAVKEAQQAVDQAVNKTLAYIRNRGQVQSPGRLLQIARFPLAPESIEASKSIEIYERTLEILRRKSESEGKILAANFTYENLLSTNQLNILNHLTGCLVGNRDETLFKFSNCRTDSCINRIYRTYDGSCNNLKNPLWGTAQTPFYRLLPPIYEDGLFLPVGWLEDKLYHGFKKPNPRQVTLEIISTKVTSEDSVHSHMLMQWGQFLDHDMDFAMPAISLSTFDRVSVDCSRICSKLSPCFSIPMVENDPRLSRPHLNRKLASNVRCIELIRSSSYCGSGITSVASGTLMHREQVNQLTSFIDGSQIYGSAPPLTVELRHKLPRDFGLMRVTEIGGKKYLPFNTEDRFPNDCHQDPRFSEFGCFLAGDVRSNEQLGLLAMHTLWVREHNRIAEQLMAINSHWDGEKVFQETRKIIGAILQHITYEHWLPHVLSEKVNQLLKGVQMIGKYEGYDENVNPSVANVFATAALRFGHTLINPFLLRLNQSYMPPMKYKSRLQLHEVFFAPHLLVQEGGIDPILRGLLFSPTKVLKSDEIINSELTEHLFEMAKHVSLDLASINIQRGRDHGIPGYNDWRAYCNLSVAQTFDDLRAEIKSRKLRDKLRKLYGHPDNIDLFVGGVAEDPLPNAKVGSTFLCLLVDQFRRTRDGDRFWYENNVFTDEQLAEIKKITLAKVICDSGDDTDMITKDVFVIPSKQGWSKCTELPSIDLMKWKTFDLSSTINCNNGEESNAIPSFLLNKLRNG</sequence>
<dbReference type="InterPro" id="IPR032675">
    <property type="entry name" value="LRR_dom_sf"/>
</dbReference>
<dbReference type="InterPro" id="IPR010255">
    <property type="entry name" value="Haem_peroxidase_sf"/>
</dbReference>
<protein>
    <submittedName>
        <fullName evidence="20">Peroxidasin-like isoform X2</fullName>
    </submittedName>
</protein>
<keyword evidence="2" id="KW-0575">Peroxidase</keyword>
<dbReference type="OrthoDB" id="823504at2759"/>
<dbReference type="SUPFAM" id="SSF52058">
    <property type="entry name" value="L domain-like"/>
    <property type="match status" value="1"/>
</dbReference>
<comment type="catalytic activity">
    <reaction evidence="12">
        <text>L-lysyl-[collagen] + L-methionyl-[collagen] + H2O2 = [collagen]-L-lysyl-N-S-L-methionyl-[collagen] + 2 H2O + H(+)</text>
        <dbReference type="Rhea" id="RHEA:66020"/>
        <dbReference type="Rhea" id="RHEA-COMP:12751"/>
        <dbReference type="Rhea" id="RHEA-COMP:16949"/>
        <dbReference type="Rhea" id="RHEA-COMP:16951"/>
        <dbReference type="ChEBI" id="CHEBI:15377"/>
        <dbReference type="ChEBI" id="CHEBI:15378"/>
        <dbReference type="ChEBI" id="CHEBI:16044"/>
        <dbReference type="ChEBI" id="CHEBI:16240"/>
        <dbReference type="ChEBI" id="CHEBI:29969"/>
        <dbReference type="ChEBI" id="CHEBI:166867"/>
    </reaction>
    <physiologicalReaction direction="left-to-right" evidence="12">
        <dbReference type="Rhea" id="RHEA:66021"/>
    </physiologicalReaction>
</comment>